<dbReference type="Proteomes" id="UP000502508">
    <property type="component" value="Chromosome"/>
</dbReference>
<evidence type="ECO:0000313" key="7">
    <source>
        <dbReference type="Proteomes" id="UP000502508"/>
    </source>
</evidence>
<feature type="compositionally biased region" description="Pro residues" evidence="3">
    <location>
        <begin position="71"/>
        <end position="82"/>
    </location>
</feature>
<reference evidence="6 7" key="2">
    <citation type="submission" date="2020-03" db="EMBL/GenBank/DDBJ databases">
        <authorList>
            <person name="Ichikawa N."/>
            <person name="Kimura A."/>
            <person name="Kitahashi Y."/>
            <person name="Uohara A."/>
        </authorList>
    </citation>
    <scope>NUCLEOTIDE SEQUENCE [LARGE SCALE GENOMIC DNA]</scope>
    <source>
        <strain evidence="6 7">NBRC 107702</strain>
    </source>
</reference>
<evidence type="ECO:0000256" key="2">
    <source>
        <dbReference type="ARBA" id="ARBA00023163"/>
    </source>
</evidence>
<protein>
    <recommendedName>
        <fullName evidence="5">Putative zinc-finger domain-containing protein</fullName>
    </recommendedName>
</protein>
<feature type="domain" description="Putative zinc-finger" evidence="5">
    <location>
        <begin position="12"/>
        <end position="41"/>
    </location>
</feature>
<dbReference type="InterPro" id="IPR027383">
    <property type="entry name" value="Znf_put"/>
</dbReference>
<dbReference type="Pfam" id="PF13490">
    <property type="entry name" value="zf-HC2"/>
    <property type="match status" value="1"/>
</dbReference>
<organism evidence="6 7">
    <name type="scientific">Phytohabitans flavus</name>
    <dbReference type="NCBI Taxonomy" id="1076124"/>
    <lineage>
        <taxon>Bacteria</taxon>
        <taxon>Bacillati</taxon>
        <taxon>Actinomycetota</taxon>
        <taxon>Actinomycetes</taxon>
        <taxon>Micromonosporales</taxon>
        <taxon>Micromonosporaceae</taxon>
    </lineage>
</organism>
<evidence type="ECO:0000313" key="6">
    <source>
        <dbReference type="EMBL" id="BCB74995.1"/>
    </source>
</evidence>
<evidence type="ECO:0000256" key="1">
    <source>
        <dbReference type="ARBA" id="ARBA00023015"/>
    </source>
</evidence>
<evidence type="ECO:0000259" key="5">
    <source>
        <dbReference type="Pfam" id="PF13490"/>
    </source>
</evidence>
<sequence length="264" mass="26875">MRADEHHSTAEQERLALYLLGVLDGPERDLFEEHLANCWHCLNEAAEVGPSASGLTGLSDEDWDLLGTAPSPVPAPADPPAVAPSGGGPAGEGGRSPGGPVGRGGVRPGGARSSGARSSDARRGSRRRRMAIWAGAAVAAVVLASAGAAVVGEWGAGNTVLAASGEAPAYGASLSVFITGGDKDRSTIRITVTGLRPGIRYRLFAVTRDRATHVVRDWTASSGPQEVTGETSLSIDDLAFITVGLVDGSAIVTAPISQGPATPR</sequence>
<keyword evidence="2" id="KW-0804">Transcription</keyword>
<dbReference type="KEGG" id="pfla:Pflav_014050"/>
<evidence type="ECO:0000256" key="3">
    <source>
        <dbReference type="SAM" id="MobiDB-lite"/>
    </source>
</evidence>
<keyword evidence="4" id="KW-0472">Membrane</keyword>
<keyword evidence="4" id="KW-1133">Transmembrane helix</keyword>
<evidence type="ECO:0000256" key="4">
    <source>
        <dbReference type="SAM" id="Phobius"/>
    </source>
</evidence>
<dbReference type="Gene3D" id="1.10.10.1320">
    <property type="entry name" value="Anti-sigma factor, zinc-finger domain"/>
    <property type="match status" value="1"/>
</dbReference>
<dbReference type="EMBL" id="AP022870">
    <property type="protein sequence ID" value="BCB74995.1"/>
    <property type="molecule type" value="Genomic_DNA"/>
</dbReference>
<keyword evidence="1" id="KW-0805">Transcription regulation</keyword>
<feature type="compositionally biased region" description="Gly residues" evidence="3">
    <location>
        <begin position="85"/>
        <end position="108"/>
    </location>
</feature>
<keyword evidence="7" id="KW-1185">Reference proteome</keyword>
<dbReference type="RefSeq" id="WP_173034558.1">
    <property type="nucleotide sequence ID" value="NZ_AP022870.1"/>
</dbReference>
<gene>
    <name evidence="6" type="ORF">Pflav_014050</name>
</gene>
<feature type="transmembrane region" description="Helical" evidence="4">
    <location>
        <begin position="131"/>
        <end position="151"/>
    </location>
</feature>
<dbReference type="AlphaFoldDB" id="A0A6F8XMF6"/>
<proteinExistence type="predicted"/>
<accession>A0A6F8XMF6</accession>
<name>A0A6F8XMF6_9ACTN</name>
<keyword evidence="4" id="KW-0812">Transmembrane</keyword>
<reference evidence="6 7" key="1">
    <citation type="submission" date="2020-03" db="EMBL/GenBank/DDBJ databases">
        <title>Whole genome shotgun sequence of Phytohabitans flavus NBRC 107702.</title>
        <authorList>
            <person name="Komaki H."/>
            <person name="Tamura T."/>
        </authorList>
    </citation>
    <scope>NUCLEOTIDE SEQUENCE [LARGE SCALE GENOMIC DNA]</scope>
    <source>
        <strain evidence="6 7">NBRC 107702</strain>
    </source>
</reference>
<feature type="compositionally biased region" description="Low complexity" evidence="3">
    <location>
        <begin position="109"/>
        <end position="118"/>
    </location>
</feature>
<feature type="region of interest" description="Disordered" evidence="3">
    <location>
        <begin position="50"/>
        <end position="125"/>
    </location>
</feature>
<dbReference type="InterPro" id="IPR041916">
    <property type="entry name" value="Anti_sigma_zinc_sf"/>
</dbReference>